<proteinExistence type="predicted"/>
<dbReference type="AlphaFoldDB" id="A0A8H3IHG8"/>
<comment type="caution">
    <text evidence="2">The sequence shown here is derived from an EMBL/GenBank/DDBJ whole genome shotgun (WGS) entry which is preliminary data.</text>
</comment>
<evidence type="ECO:0000256" key="1">
    <source>
        <dbReference type="SAM" id="SignalP"/>
    </source>
</evidence>
<feature type="chain" id="PRO_5034323080" evidence="1">
    <location>
        <begin position="16"/>
        <end position="265"/>
    </location>
</feature>
<evidence type="ECO:0000313" key="2">
    <source>
        <dbReference type="EMBL" id="CAF9928192.1"/>
    </source>
</evidence>
<evidence type="ECO:0000313" key="3">
    <source>
        <dbReference type="Proteomes" id="UP000664521"/>
    </source>
</evidence>
<gene>
    <name evidence="2" type="ORF">HETSPECPRED_006769</name>
</gene>
<reference evidence="2" key="1">
    <citation type="submission" date="2021-03" db="EMBL/GenBank/DDBJ databases">
        <authorList>
            <person name="Tagirdzhanova G."/>
        </authorList>
    </citation>
    <scope>NUCLEOTIDE SEQUENCE</scope>
</reference>
<keyword evidence="1" id="KW-0732">Signal</keyword>
<organism evidence="2 3">
    <name type="scientific">Heterodermia speciosa</name>
    <dbReference type="NCBI Taxonomy" id="116794"/>
    <lineage>
        <taxon>Eukaryota</taxon>
        <taxon>Fungi</taxon>
        <taxon>Dikarya</taxon>
        <taxon>Ascomycota</taxon>
        <taxon>Pezizomycotina</taxon>
        <taxon>Lecanoromycetes</taxon>
        <taxon>OSLEUM clade</taxon>
        <taxon>Lecanoromycetidae</taxon>
        <taxon>Caliciales</taxon>
        <taxon>Physciaceae</taxon>
        <taxon>Heterodermia</taxon>
    </lineage>
</organism>
<name>A0A8H3IHG8_9LECA</name>
<dbReference type="OrthoDB" id="5365956at2759"/>
<dbReference type="EMBL" id="CAJPDS010000047">
    <property type="protein sequence ID" value="CAF9928192.1"/>
    <property type="molecule type" value="Genomic_DNA"/>
</dbReference>
<protein>
    <submittedName>
        <fullName evidence="2">Uncharacterized protein</fullName>
    </submittedName>
</protein>
<feature type="signal peptide" evidence="1">
    <location>
        <begin position="1"/>
        <end position="15"/>
    </location>
</feature>
<keyword evidence="3" id="KW-1185">Reference proteome</keyword>
<dbReference type="Proteomes" id="UP000664521">
    <property type="component" value="Unassembled WGS sequence"/>
</dbReference>
<accession>A0A8H3IHG8</accession>
<sequence>MSLIFAILFSTQAAGLFCSNGPSRGSAVATPLKLALSLGLVFASSVAGDGGVSNFGPSDPLITFVNSADSDQVYQIQGNADNPATAYGSGKSPLPPFTVPAGQTIDFHPGVGFVGAFSADNGQGTRHEVNFRGSPTWYNADMQFGMSNSTLGPTDGSKRIDGGNSLAGEQDCLAKANAAWADVDAGTQSSLLSTGFLQGSSAGLSMVSMGTSAPLSVVKFFQMTADFNAYVDAGSVAGESTDDMGKAADQFSYSVTTNKLTITAY</sequence>